<dbReference type="Proteomes" id="UP000295146">
    <property type="component" value="Unassembled WGS sequence"/>
</dbReference>
<organism evidence="2 3">
    <name type="scientific">Kribbella pratensis</name>
    <dbReference type="NCBI Taxonomy" id="2512112"/>
    <lineage>
        <taxon>Bacteria</taxon>
        <taxon>Bacillati</taxon>
        <taxon>Actinomycetota</taxon>
        <taxon>Actinomycetes</taxon>
        <taxon>Propionibacteriales</taxon>
        <taxon>Kribbellaceae</taxon>
        <taxon>Kribbella</taxon>
    </lineage>
</organism>
<dbReference type="Gene3D" id="1.10.10.10">
    <property type="entry name" value="Winged helix-like DNA-binding domain superfamily/Winged helix DNA-binding domain"/>
    <property type="match status" value="1"/>
</dbReference>
<dbReference type="PROSITE" id="PS50995">
    <property type="entry name" value="HTH_MARR_2"/>
    <property type="match status" value="1"/>
</dbReference>
<dbReference type="InterPro" id="IPR036390">
    <property type="entry name" value="WH_DNA-bd_sf"/>
</dbReference>
<dbReference type="SMART" id="SM00347">
    <property type="entry name" value="HTH_MARR"/>
    <property type="match status" value="1"/>
</dbReference>
<dbReference type="EMBL" id="SODP01000002">
    <property type="protein sequence ID" value="TDW71491.1"/>
    <property type="molecule type" value="Genomic_DNA"/>
</dbReference>
<feature type="domain" description="HTH marR-type" evidence="1">
    <location>
        <begin position="45"/>
        <end position="181"/>
    </location>
</feature>
<evidence type="ECO:0000259" key="1">
    <source>
        <dbReference type="PROSITE" id="PS50995"/>
    </source>
</evidence>
<dbReference type="InterPro" id="IPR039422">
    <property type="entry name" value="MarR/SlyA-like"/>
</dbReference>
<dbReference type="PANTHER" id="PTHR33164">
    <property type="entry name" value="TRANSCRIPTIONAL REGULATOR, MARR FAMILY"/>
    <property type="match status" value="1"/>
</dbReference>
<name>A0A4R8C8A1_9ACTN</name>
<sequence length="187" mass="20726">MNLHVINHGTTGHLKIQVKGRVAYAAPMAAEGARKTEPRWLTADELETWQALHLVIASLPTALGAQLQRDSDLSFLEYYVLAGLSDQPDHTMRLSKLAILANSELSRLSHLIRRLENRGLVRREPDPDDGRFTNAILTEDGYAELVKAAPGHVELVRQLVFDPLTETERRTLHKALAKIIPGLADGS</sequence>
<dbReference type="GO" id="GO:0003700">
    <property type="term" value="F:DNA-binding transcription factor activity"/>
    <property type="evidence" value="ECO:0007669"/>
    <property type="project" value="InterPro"/>
</dbReference>
<comment type="caution">
    <text evidence="2">The sequence shown here is derived from an EMBL/GenBank/DDBJ whole genome shotgun (WGS) entry which is preliminary data.</text>
</comment>
<dbReference type="PANTHER" id="PTHR33164:SF99">
    <property type="entry name" value="MARR FAMILY REGULATORY PROTEIN"/>
    <property type="match status" value="1"/>
</dbReference>
<dbReference type="GO" id="GO:0006950">
    <property type="term" value="P:response to stress"/>
    <property type="evidence" value="ECO:0007669"/>
    <property type="project" value="TreeGrafter"/>
</dbReference>
<dbReference type="GO" id="GO:0003677">
    <property type="term" value="F:DNA binding"/>
    <property type="evidence" value="ECO:0007669"/>
    <property type="project" value="UniProtKB-KW"/>
</dbReference>
<keyword evidence="3" id="KW-1185">Reference proteome</keyword>
<dbReference type="AlphaFoldDB" id="A0A4R8C8A1"/>
<keyword evidence="2" id="KW-0238">DNA-binding</keyword>
<evidence type="ECO:0000313" key="3">
    <source>
        <dbReference type="Proteomes" id="UP000295146"/>
    </source>
</evidence>
<dbReference type="InterPro" id="IPR036388">
    <property type="entry name" value="WH-like_DNA-bd_sf"/>
</dbReference>
<accession>A0A4R8C8A1</accession>
<reference evidence="2 3" key="1">
    <citation type="submission" date="2019-03" db="EMBL/GenBank/DDBJ databases">
        <title>Genomic Encyclopedia of Type Strains, Phase III (KMG-III): the genomes of soil and plant-associated and newly described type strains.</title>
        <authorList>
            <person name="Whitman W."/>
        </authorList>
    </citation>
    <scope>NUCLEOTIDE SEQUENCE [LARGE SCALE GENOMIC DNA]</scope>
    <source>
        <strain evidence="2 3">VKM Ac-2573</strain>
    </source>
</reference>
<dbReference type="Pfam" id="PF01047">
    <property type="entry name" value="MarR"/>
    <property type="match status" value="1"/>
</dbReference>
<proteinExistence type="predicted"/>
<protein>
    <submittedName>
        <fullName evidence="2">DNA-binding MarR family transcriptional regulator</fullName>
    </submittedName>
</protein>
<dbReference type="SUPFAM" id="SSF46785">
    <property type="entry name" value="Winged helix' DNA-binding domain"/>
    <property type="match status" value="1"/>
</dbReference>
<evidence type="ECO:0000313" key="2">
    <source>
        <dbReference type="EMBL" id="TDW71491.1"/>
    </source>
</evidence>
<gene>
    <name evidence="2" type="ORF">EV653_5575</name>
</gene>
<dbReference type="InterPro" id="IPR000835">
    <property type="entry name" value="HTH_MarR-typ"/>
</dbReference>